<dbReference type="Proteomes" id="UP000219048">
    <property type="component" value="Unassembled WGS sequence"/>
</dbReference>
<reference evidence="2" key="1">
    <citation type="submission" date="2017-09" db="EMBL/GenBank/DDBJ databases">
        <authorList>
            <person name="Varghese N."/>
            <person name="Submissions S."/>
        </authorList>
    </citation>
    <scope>NUCLEOTIDE SEQUENCE [LARGE SCALE GENOMIC DNA]</scope>
    <source>
        <strain evidence="2">DSM 25885</strain>
    </source>
</reference>
<name>A0A285MEY2_9FLAO</name>
<proteinExistence type="predicted"/>
<dbReference type="EMBL" id="OBEH01000001">
    <property type="protein sequence ID" value="SNY94526.1"/>
    <property type="molecule type" value="Genomic_DNA"/>
</dbReference>
<dbReference type="AlphaFoldDB" id="A0A285MEY2"/>
<evidence type="ECO:0000313" key="1">
    <source>
        <dbReference type="EMBL" id="SNY94526.1"/>
    </source>
</evidence>
<accession>A0A285MEY2</accession>
<protein>
    <submittedName>
        <fullName evidence="1">Uncharacterized protein</fullName>
    </submittedName>
</protein>
<evidence type="ECO:0000313" key="2">
    <source>
        <dbReference type="Proteomes" id="UP000219048"/>
    </source>
</evidence>
<keyword evidence="2" id="KW-1185">Reference proteome</keyword>
<sequence>MNSFDLFEMKRKLEVLCTVENFFELHSWATERKKGEK</sequence>
<organism evidence="1 2">
    <name type="scientific">Flagellimonas pacifica</name>
    <dbReference type="NCBI Taxonomy" id="1247520"/>
    <lineage>
        <taxon>Bacteria</taxon>
        <taxon>Pseudomonadati</taxon>
        <taxon>Bacteroidota</taxon>
        <taxon>Flavobacteriia</taxon>
        <taxon>Flavobacteriales</taxon>
        <taxon>Flavobacteriaceae</taxon>
        <taxon>Flagellimonas</taxon>
    </lineage>
</organism>
<gene>
    <name evidence="1" type="ORF">SAMN06265377_0186</name>
</gene>